<evidence type="ECO:0000313" key="2">
    <source>
        <dbReference type="EMBL" id="CAA9307771.1"/>
    </source>
</evidence>
<keyword evidence="1" id="KW-0732">Signal</keyword>
<feature type="chain" id="PRO_5026991251" description="Outer membrane protein beta-barrel domain-containing protein" evidence="1">
    <location>
        <begin position="21"/>
        <end position="235"/>
    </location>
</feature>
<dbReference type="EMBL" id="CADCTU010000287">
    <property type="protein sequence ID" value="CAA9307771.1"/>
    <property type="molecule type" value="Genomic_DNA"/>
</dbReference>
<proteinExistence type="predicted"/>
<evidence type="ECO:0008006" key="3">
    <source>
        <dbReference type="Google" id="ProtNLM"/>
    </source>
</evidence>
<accession>A0A6J4KKZ6</accession>
<name>A0A6J4KKZ6_9BACT</name>
<evidence type="ECO:0000256" key="1">
    <source>
        <dbReference type="SAM" id="SignalP"/>
    </source>
</evidence>
<reference evidence="2" key="1">
    <citation type="submission" date="2020-02" db="EMBL/GenBank/DDBJ databases">
        <authorList>
            <person name="Meier V. D."/>
        </authorList>
    </citation>
    <scope>NUCLEOTIDE SEQUENCE</scope>
    <source>
        <strain evidence="2">AVDCRST_MAG11</strain>
    </source>
</reference>
<protein>
    <recommendedName>
        <fullName evidence="3">Outer membrane protein beta-barrel domain-containing protein</fullName>
    </recommendedName>
</protein>
<gene>
    <name evidence="2" type="ORF">AVDCRST_MAG11-1272</name>
</gene>
<organism evidence="2">
    <name type="scientific">uncultured Gemmatimonadaceae bacterium</name>
    <dbReference type="NCBI Taxonomy" id="246130"/>
    <lineage>
        <taxon>Bacteria</taxon>
        <taxon>Pseudomonadati</taxon>
        <taxon>Gemmatimonadota</taxon>
        <taxon>Gemmatimonadia</taxon>
        <taxon>Gemmatimonadales</taxon>
        <taxon>Gemmatimonadaceae</taxon>
        <taxon>environmental samples</taxon>
    </lineage>
</organism>
<sequence>MTRGLAGALALAAVATPLGAQVGYEPPESPFRDLEYRQELSLLGGYFSPATDVAGVAPQGGPALGLRYELRIGGPAQLMVRAMRVASERRLVDASAPEPGTATTRTQSLYLADLGISLNLTGQKSWHGLVPVVNGGIGLASDFEGDADPQTDTTATGYKFGTPFAFSVGGGVRWVPGGRFQLRADVADYLYQIKYPTSFFTAPPGGTPLLGPRVKQNQWKNNLAFTLGASVLLFR</sequence>
<dbReference type="AlphaFoldDB" id="A0A6J4KKZ6"/>
<feature type="signal peptide" evidence="1">
    <location>
        <begin position="1"/>
        <end position="20"/>
    </location>
</feature>